<dbReference type="Proteomes" id="UP000595663">
    <property type="component" value="Chromosome"/>
</dbReference>
<feature type="transmembrane region" description="Helical" evidence="1">
    <location>
        <begin position="116"/>
        <end position="136"/>
    </location>
</feature>
<dbReference type="RefSeq" id="WP_019622712.1">
    <property type="nucleotide sequence ID" value="NZ_AP014545.1"/>
</dbReference>
<organism evidence="3 4">
    <name type="scientific">Amphritea japonica ATCC BAA-1530</name>
    <dbReference type="NCBI Taxonomy" id="1278309"/>
    <lineage>
        <taxon>Bacteria</taxon>
        <taxon>Pseudomonadati</taxon>
        <taxon>Pseudomonadota</taxon>
        <taxon>Gammaproteobacteria</taxon>
        <taxon>Oceanospirillales</taxon>
        <taxon>Oceanospirillaceae</taxon>
        <taxon>Amphritea</taxon>
    </lineage>
</organism>
<dbReference type="KEGG" id="ajp:AMJAP_2796"/>
<proteinExistence type="predicted"/>
<sequence length="327" mass="35099">MSNNQSQNPEGEGQELAFPTAELVAARERQGLSQNDVAHELRLSDKYIDALERAAFEELPSLVFARGYIRSYTKLLKLDEERFLICFDALYGRSGAAPNIRSAPGMQSSARLGDPMIKWSAWFFLLVVIAATIWWWKTQQGLDQPISQLPTTQSVEVESADGTTLIVPPDSVAVSGSASVVPPVTIKSDAQLVEGELEVQPSGELSIPLTVTGSVSVDEPTTEIVAEPAVEESVAAANTAMQAVTDKGTLRITFVDECWVSVEDHTGEVLAMRVKPAGSELTVSGVTPLKVLLGRASAVGEVVFDGKAVSFERNGRSGVVRLSLPQS</sequence>
<keyword evidence="4" id="KW-1185">Reference proteome</keyword>
<dbReference type="EMBL" id="AP014545">
    <property type="protein sequence ID" value="BBB27382.1"/>
    <property type="molecule type" value="Genomic_DNA"/>
</dbReference>
<keyword evidence="1" id="KW-1133">Transmembrane helix</keyword>
<dbReference type="InterPro" id="IPR010982">
    <property type="entry name" value="Lambda_DNA-bd_dom_sf"/>
</dbReference>
<dbReference type="Pfam" id="PF13413">
    <property type="entry name" value="HTH_25"/>
    <property type="match status" value="1"/>
</dbReference>
<dbReference type="AlphaFoldDB" id="A0A7R6PC96"/>
<dbReference type="OrthoDB" id="9790252at2"/>
<name>A0A7R6PC96_9GAMM</name>
<gene>
    <name evidence="3" type="primary">rodZ</name>
    <name evidence="3" type="ORF">AMJAP_2796</name>
</gene>
<reference evidence="3 4" key="1">
    <citation type="journal article" date="2008" name="Int. J. Syst. Evol. Microbiol.">
        <title>Amphritea japonica sp. nov. and Amphritea balenae sp. nov., isolated from the sediment adjacent to sperm whale carcasses off Kagoshima, Japan.</title>
        <authorList>
            <person name="Miyazaki M."/>
            <person name="Nogi Y."/>
            <person name="Fujiwara Y."/>
            <person name="Kawato M."/>
            <person name="Nagahama T."/>
            <person name="Kubokawa K."/>
            <person name="Horikoshi K."/>
        </authorList>
    </citation>
    <scope>NUCLEOTIDE SEQUENCE [LARGE SCALE GENOMIC DNA]</scope>
    <source>
        <strain evidence="3 4">ATCC BAA-1530</strain>
    </source>
</reference>
<dbReference type="PANTHER" id="PTHR34475:SF1">
    <property type="entry name" value="CYTOSKELETON PROTEIN RODZ"/>
    <property type="match status" value="1"/>
</dbReference>
<dbReference type="PANTHER" id="PTHR34475">
    <property type="match status" value="1"/>
</dbReference>
<evidence type="ECO:0000256" key="1">
    <source>
        <dbReference type="SAM" id="Phobius"/>
    </source>
</evidence>
<keyword evidence="1" id="KW-0812">Transmembrane</keyword>
<dbReference type="Gene3D" id="1.10.260.40">
    <property type="entry name" value="lambda repressor-like DNA-binding domains"/>
    <property type="match status" value="1"/>
</dbReference>
<evidence type="ECO:0000313" key="3">
    <source>
        <dbReference type="EMBL" id="BBB27382.1"/>
    </source>
</evidence>
<dbReference type="InterPro" id="IPR025194">
    <property type="entry name" value="RodZ-like_C"/>
</dbReference>
<protein>
    <submittedName>
        <fullName evidence="3">Cytoskeleton protein RodZ</fullName>
    </submittedName>
</protein>
<feature type="domain" description="Cytoskeleton protein RodZ-like C-terminal" evidence="2">
    <location>
        <begin position="251"/>
        <end position="322"/>
    </location>
</feature>
<dbReference type="GO" id="GO:0003677">
    <property type="term" value="F:DNA binding"/>
    <property type="evidence" value="ECO:0007669"/>
    <property type="project" value="InterPro"/>
</dbReference>
<accession>A0A7R6PC96</accession>
<evidence type="ECO:0000313" key="4">
    <source>
        <dbReference type="Proteomes" id="UP000595663"/>
    </source>
</evidence>
<dbReference type="Pfam" id="PF13464">
    <property type="entry name" value="RodZ_C"/>
    <property type="match status" value="1"/>
</dbReference>
<keyword evidence="1" id="KW-0472">Membrane</keyword>
<dbReference type="InterPro" id="IPR050400">
    <property type="entry name" value="Bact_Cytoskel_RodZ"/>
</dbReference>
<evidence type="ECO:0000259" key="2">
    <source>
        <dbReference type="Pfam" id="PF13464"/>
    </source>
</evidence>